<accession>A0A2T7PRY0</accession>
<name>A0A2T7PRY0_POMCA</name>
<dbReference type="EMBL" id="PZQS01000002">
    <property type="protein sequence ID" value="PVD36150.1"/>
    <property type="molecule type" value="Genomic_DNA"/>
</dbReference>
<comment type="caution">
    <text evidence="1">The sequence shown here is derived from an EMBL/GenBank/DDBJ whole genome shotgun (WGS) entry which is preliminary data.</text>
</comment>
<dbReference type="GO" id="GO:0007160">
    <property type="term" value="P:cell-matrix adhesion"/>
    <property type="evidence" value="ECO:0007669"/>
    <property type="project" value="InterPro"/>
</dbReference>
<evidence type="ECO:0000313" key="1">
    <source>
        <dbReference type="EMBL" id="PVD36150.1"/>
    </source>
</evidence>
<dbReference type="GO" id="GO:0005509">
    <property type="term" value="F:calcium ion binding"/>
    <property type="evidence" value="ECO:0007669"/>
    <property type="project" value="InterPro"/>
</dbReference>
<keyword evidence="2" id="KW-1185">Reference proteome</keyword>
<dbReference type="PANTHER" id="PTHR10697:SF1">
    <property type="entry name" value="MAMMALIAN EPENDYMIN-RELATED PROTEIN 1"/>
    <property type="match status" value="1"/>
</dbReference>
<dbReference type="Proteomes" id="UP000245119">
    <property type="component" value="Linkage Group LG2"/>
</dbReference>
<organism evidence="1 2">
    <name type="scientific">Pomacea canaliculata</name>
    <name type="common">Golden apple snail</name>
    <dbReference type="NCBI Taxonomy" id="400727"/>
    <lineage>
        <taxon>Eukaryota</taxon>
        <taxon>Metazoa</taxon>
        <taxon>Spiralia</taxon>
        <taxon>Lophotrochozoa</taxon>
        <taxon>Mollusca</taxon>
        <taxon>Gastropoda</taxon>
        <taxon>Caenogastropoda</taxon>
        <taxon>Architaenioglossa</taxon>
        <taxon>Ampullarioidea</taxon>
        <taxon>Ampullariidae</taxon>
        <taxon>Pomacea</taxon>
    </lineage>
</organism>
<dbReference type="AlphaFoldDB" id="A0A2T7PRY0"/>
<protein>
    <submittedName>
        <fullName evidence="1">Uncharacterized protein</fullName>
    </submittedName>
</protein>
<gene>
    <name evidence="1" type="ORF">C0Q70_03123</name>
</gene>
<dbReference type="OrthoDB" id="6048140at2759"/>
<dbReference type="PANTHER" id="PTHR10697">
    <property type="entry name" value="MAMMALIAN EPENDYMIN-RELATED PROTEIN 1"/>
    <property type="match status" value="1"/>
</dbReference>
<reference evidence="1 2" key="1">
    <citation type="submission" date="2018-04" db="EMBL/GenBank/DDBJ databases">
        <title>The genome of golden apple snail Pomacea canaliculata provides insight into stress tolerance and invasive adaptation.</title>
        <authorList>
            <person name="Liu C."/>
            <person name="Liu B."/>
            <person name="Ren Y."/>
            <person name="Zhang Y."/>
            <person name="Wang H."/>
            <person name="Li S."/>
            <person name="Jiang F."/>
            <person name="Yin L."/>
            <person name="Zhang G."/>
            <person name="Qian W."/>
            <person name="Fan W."/>
        </authorList>
    </citation>
    <scope>NUCLEOTIDE SEQUENCE [LARGE SCALE GENOMIC DNA]</scope>
    <source>
        <strain evidence="1">SZHN2017</strain>
        <tissue evidence="1">Muscle</tissue>
    </source>
</reference>
<dbReference type="InterPro" id="IPR001299">
    <property type="entry name" value="Ependymin"/>
</dbReference>
<dbReference type="GO" id="GO:0005764">
    <property type="term" value="C:lysosome"/>
    <property type="evidence" value="ECO:0007669"/>
    <property type="project" value="TreeGrafter"/>
</dbReference>
<sequence length="127" mass="13834">MVAYEIVNESACSRSSLVKPFRSLCLPENVTTVYFAGIGGTLGENTAYFTDHEATGYVTVTLADCAFVAEAVYGVQDEDAVSENTQYLNETLSIDAASFRIPPSCPQGEKRREIPNRLGMLRKLLSA</sequence>
<evidence type="ECO:0000313" key="2">
    <source>
        <dbReference type="Proteomes" id="UP000245119"/>
    </source>
</evidence>
<proteinExistence type="predicted"/>
<dbReference type="GO" id="GO:0005576">
    <property type="term" value="C:extracellular region"/>
    <property type="evidence" value="ECO:0007669"/>
    <property type="project" value="InterPro"/>
</dbReference>